<organism evidence="1">
    <name type="scientific">Cupriavidus necator</name>
    <name type="common">Alcaligenes eutrophus</name>
    <name type="synonym">Ralstonia eutropha</name>
    <dbReference type="NCBI Taxonomy" id="106590"/>
    <lineage>
        <taxon>Bacteria</taxon>
        <taxon>Pseudomonadati</taxon>
        <taxon>Pseudomonadota</taxon>
        <taxon>Betaproteobacteria</taxon>
        <taxon>Burkholderiales</taxon>
        <taxon>Burkholderiaceae</taxon>
        <taxon>Cupriavidus</taxon>
    </lineage>
</organism>
<accession>A0A1K0JLC0</accession>
<reference evidence="1" key="1">
    <citation type="submission" date="2016-09" db="EMBL/GenBank/DDBJ databases">
        <authorList>
            <person name="Capua I."/>
            <person name="De Benedictis P."/>
            <person name="Joannis T."/>
            <person name="Lombin L.H."/>
            <person name="Cattoli G."/>
        </authorList>
    </citation>
    <scope>NUCLEOTIDE SEQUENCE</scope>
    <source>
        <strain evidence="1">B9</strain>
    </source>
</reference>
<proteinExistence type="predicted"/>
<dbReference type="EMBL" id="FMSH01000181">
    <property type="protein sequence ID" value="SCU75975.1"/>
    <property type="molecule type" value="Genomic_DNA"/>
</dbReference>
<sequence>MPPSQWGVAGGWEHCGTKIVQTNGTSTVEIVIQFNIR</sequence>
<gene>
    <name evidence="1" type="ORF">CNECB9_2610050</name>
</gene>
<protein>
    <submittedName>
        <fullName evidence="1">Uncharacterized protein</fullName>
    </submittedName>
</protein>
<dbReference type="AlphaFoldDB" id="A0A1K0JLC0"/>
<evidence type="ECO:0000313" key="1">
    <source>
        <dbReference type="EMBL" id="SCU75975.1"/>
    </source>
</evidence>
<name>A0A1K0JLC0_CUPNE</name>